<protein>
    <recommendedName>
        <fullName evidence="5 11">L-aspartate oxidase</fullName>
        <ecNumber evidence="4 11">1.4.3.16</ecNumber>
    </recommendedName>
</protein>
<evidence type="ECO:0000313" key="17">
    <source>
        <dbReference type="Proteomes" id="UP000019364"/>
    </source>
</evidence>
<evidence type="ECO:0000256" key="13">
    <source>
        <dbReference type="RuleBase" id="RU362049"/>
    </source>
</evidence>
<dbReference type="InterPro" id="IPR036188">
    <property type="entry name" value="FAD/NAD-bd_sf"/>
</dbReference>
<dbReference type="GO" id="GO:0005737">
    <property type="term" value="C:cytoplasm"/>
    <property type="evidence" value="ECO:0007669"/>
    <property type="project" value="UniProtKB-SubCell"/>
</dbReference>
<evidence type="ECO:0000256" key="6">
    <source>
        <dbReference type="ARBA" id="ARBA00022630"/>
    </source>
</evidence>
<dbReference type="RefSeq" id="WP_036653118.1">
    <property type="nucleotide sequence ID" value="NZ_BAVZ01000028.1"/>
</dbReference>
<dbReference type="PANTHER" id="PTHR42716">
    <property type="entry name" value="L-ASPARTATE OXIDASE"/>
    <property type="match status" value="1"/>
</dbReference>
<dbReference type="PANTHER" id="PTHR42716:SF2">
    <property type="entry name" value="L-ASPARTATE OXIDASE, CHLOROPLASTIC"/>
    <property type="match status" value="1"/>
</dbReference>
<comment type="subcellular location">
    <subcellularLocation>
        <location evidence="13">Cytoplasm</location>
    </subcellularLocation>
</comment>
<evidence type="ECO:0000256" key="4">
    <source>
        <dbReference type="ARBA" id="ARBA00012173"/>
    </source>
</evidence>
<reference evidence="16 17" key="1">
    <citation type="journal article" date="2014" name="Genome Announc.">
        <title>Draft Genome Sequence of Paenibacillus pini JCM 16418T, Isolated from the Rhizosphere of Pine Tree.</title>
        <authorList>
            <person name="Yuki M."/>
            <person name="Oshima K."/>
            <person name="Suda W."/>
            <person name="Oshida Y."/>
            <person name="Kitamura K."/>
            <person name="Iida Y."/>
            <person name="Hattori M."/>
            <person name="Ohkuma M."/>
        </authorList>
    </citation>
    <scope>NUCLEOTIDE SEQUENCE [LARGE SCALE GENOMIC DNA]</scope>
    <source>
        <strain evidence="16 17">JCM 16418</strain>
    </source>
</reference>
<dbReference type="Pfam" id="PF02910">
    <property type="entry name" value="Succ_DH_flav_C"/>
    <property type="match status" value="1"/>
</dbReference>
<feature type="domain" description="Fumarate reductase/succinate dehydrogenase flavoprotein-like C-terminal" evidence="15">
    <location>
        <begin position="437"/>
        <end position="526"/>
    </location>
</feature>
<name>W7YI83_9BACL</name>
<dbReference type="InterPro" id="IPR027477">
    <property type="entry name" value="Succ_DH/fumarate_Rdtase_cat_sf"/>
</dbReference>
<dbReference type="OrthoDB" id="9806724at2"/>
<evidence type="ECO:0000256" key="3">
    <source>
        <dbReference type="ARBA" id="ARBA00008562"/>
    </source>
</evidence>
<dbReference type="InterPro" id="IPR003953">
    <property type="entry name" value="FAD-dep_OxRdtase_2_FAD-bd"/>
</dbReference>
<dbReference type="GO" id="GO:0034628">
    <property type="term" value="P:'de novo' NAD+ biosynthetic process from L-aspartate"/>
    <property type="evidence" value="ECO:0007669"/>
    <property type="project" value="TreeGrafter"/>
</dbReference>
<evidence type="ECO:0000256" key="2">
    <source>
        <dbReference type="ARBA" id="ARBA00004950"/>
    </source>
</evidence>
<evidence type="ECO:0000256" key="5">
    <source>
        <dbReference type="ARBA" id="ARBA00021901"/>
    </source>
</evidence>
<dbReference type="AlphaFoldDB" id="W7YI83"/>
<dbReference type="InterPro" id="IPR037099">
    <property type="entry name" value="Fum_R/Succ_DH_flav-like_C_sf"/>
</dbReference>
<dbReference type="EMBL" id="BAVZ01000028">
    <property type="protein sequence ID" value="GAF10580.1"/>
    <property type="molecule type" value="Genomic_DNA"/>
</dbReference>
<evidence type="ECO:0000259" key="14">
    <source>
        <dbReference type="Pfam" id="PF00890"/>
    </source>
</evidence>
<keyword evidence="9 13" id="KW-0560">Oxidoreductase</keyword>
<sequence>MIPQYLIDFDLQSLPKVETDVIVIGSGIAGLFTAIQASKHQRVIMITKKALLESNTRYAQGGIAAVISEEDSPASHRQDTLMAGAGLCSSTAVDVLVNEGPRGVQELIALGTSFDVENGELALTQEGAHSHRRILHANGDATGHEIVRALAEQVRTHKHIEVWEHHFVIDVITNHGECIGALVQRPDGERIFLQGGTTVLCSGGSGQLYRYTTNPEVATADGVAIAYRAGAEIRDMEFIQFHPTALCYPGAPRFLISEAVRGEGAVLRNIKGERFMAKYHELLELAPRDIVARAIVSEMEETKSTFVYLDITHKSEDLIKHRFPTIHETCVHFGLDMTTDWIPVAPAAHYMMGGVRTDLNGESSISRLFACGEVSSTGVHGANRLASNSLSEAIVYGSRIVDRILELTPLNVHAVANVSGSVELRDSSSTQAIVERRLKLQKTMVRYVGLRRTKVGLEKGLEELTRQTSIFQSMLRKIEEFEFSNMLTCCLLVTSAALVREESRGAHYREDYPNRDDLGWRKHLIQQRNHGIVEEISDDV</sequence>
<evidence type="ECO:0000313" key="16">
    <source>
        <dbReference type="EMBL" id="GAF10580.1"/>
    </source>
</evidence>
<dbReference type="Pfam" id="PF00890">
    <property type="entry name" value="FAD_binding_2"/>
    <property type="match status" value="1"/>
</dbReference>
<keyword evidence="8 13" id="KW-0274">FAD</keyword>
<evidence type="ECO:0000259" key="15">
    <source>
        <dbReference type="Pfam" id="PF02910"/>
    </source>
</evidence>
<gene>
    <name evidence="16" type="ORF">JCM16418_4792</name>
</gene>
<dbReference type="InterPro" id="IPR005288">
    <property type="entry name" value="NadB"/>
</dbReference>
<dbReference type="Gene3D" id="3.50.50.60">
    <property type="entry name" value="FAD/NAD(P)-binding domain"/>
    <property type="match status" value="1"/>
</dbReference>
<evidence type="ECO:0000256" key="11">
    <source>
        <dbReference type="NCBIfam" id="TIGR00551"/>
    </source>
</evidence>
<dbReference type="GO" id="GO:0008734">
    <property type="term" value="F:L-aspartate oxidase activity"/>
    <property type="evidence" value="ECO:0007669"/>
    <property type="project" value="UniProtKB-UniRule"/>
</dbReference>
<dbReference type="Proteomes" id="UP000019364">
    <property type="component" value="Unassembled WGS sequence"/>
</dbReference>
<dbReference type="SUPFAM" id="SSF51905">
    <property type="entry name" value="FAD/NAD(P)-binding domain"/>
    <property type="match status" value="1"/>
</dbReference>
<evidence type="ECO:0000256" key="7">
    <source>
        <dbReference type="ARBA" id="ARBA00022642"/>
    </source>
</evidence>
<dbReference type="eggNOG" id="COG0029">
    <property type="taxonomic scope" value="Bacteria"/>
</dbReference>
<dbReference type="FunFam" id="3.90.700.10:FF:000002">
    <property type="entry name" value="L-aspartate oxidase"/>
    <property type="match status" value="1"/>
</dbReference>
<evidence type="ECO:0000256" key="9">
    <source>
        <dbReference type="ARBA" id="ARBA00023002"/>
    </source>
</evidence>
<comment type="function">
    <text evidence="13">Catalyzes the oxidation of L-aspartate to iminoaspartate.</text>
</comment>
<dbReference type="EC" id="1.4.3.16" evidence="4 11"/>
<dbReference type="SUPFAM" id="SSF56425">
    <property type="entry name" value="Succinate dehydrogenase/fumarate reductase flavoprotein, catalytic domain"/>
    <property type="match status" value="1"/>
</dbReference>
<keyword evidence="7 13" id="KW-0662">Pyridine nucleotide biosynthesis</keyword>
<dbReference type="SUPFAM" id="SSF46977">
    <property type="entry name" value="Succinate dehydrogenase/fumarate reductase flavoprotein C-terminal domain"/>
    <property type="match status" value="1"/>
</dbReference>
<evidence type="ECO:0000256" key="8">
    <source>
        <dbReference type="ARBA" id="ARBA00022827"/>
    </source>
</evidence>
<dbReference type="GO" id="GO:0033765">
    <property type="term" value="F:steroid dehydrogenase activity, acting on the CH-CH group of donors"/>
    <property type="evidence" value="ECO:0007669"/>
    <property type="project" value="UniProtKB-ARBA"/>
</dbReference>
<feature type="domain" description="FAD-dependent oxidoreductase 2 FAD-binding" evidence="14">
    <location>
        <begin position="20"/>
        <end position="390"/>
    </location>
</feature>
<keyword evidence="6 13" id="KW-0285">Flavoprotein</keyword>
<dbReference type="NCBIfam" id="TIGR00551">
    <property type="entry name" value="nadB"/>
    <property type="match status" value="1"/>
</dbReference>
<dbReference type="Gene3D" id="1.20.58.100">
    <property type="entry name" value="Fumarate reductase/succinate dehydrogenase flavoprotein-like, C-terminal domain"/>
    <property type="match status" value="1"/>
</dbReference>
<feature type="active site" description="Proton acceptor" evidence="12">
    <location>
        <position position="288"/>
    </location>
</feature>
<comment type="caution">
    <text evidence="16">The sequence shown here is derived from an EMBL/GenBank/DDBJ whole genome shotgun (WGS) entry which is preliminary data.</text>
</comment>
<comment type="catalytic activity">
    <reaction evidence="10">
        <text>L-aspartate + O2 = iminosuccinate + H2O2</text>
        <dbReference type="Rhea" id="RHEA:25876"/>
        <dbReference type="ChEBI" id="CHEBI:15379"/>
        <dbReference type="ChEBI" id="CHEBI:16240"/>
        <dbReference type="ChEBI" id="CHEBI:29991"/>
        <dbReference type="ChEBI" id="CHEBI:77875"/>
        <dbReference type="EC" id="1.4.3.16"/>
    </reaction>
    <physiologicalReaction direction="left-to-right" evidence="10">
        <dbReference type="Rhea" id="RHEA:25877"/>
    </physiologicalReaction>
</comment>
<dbReference type="PIRSF" id="PIRSF000171">
    <property type="entry name" value="SDHA_APRA_LASPO"/>
    <property type="match status" value="1"/>
</dbReference>
<comment type="cofactor">
    <cofactor evidence="1 13">
        <name>FAD</name>
        <dbReference type="ChEBI" id="CHEBI:57692"/>
    </cofactor>
</comment>
<evidence type="ECO:0000256" key="10">
    <source>
        <dbReference type="ARBA" id="ARBA00048305"/>
    </source>
</evidence>
<dbReference type="InterPro" id="IPR015939">
    <property type="entry name" value="Fum_Rdtase/Succ_DH_flav-like_C"/>
</dbReference>
<evidence type="ECO:0000256" key="1">
    <source>
        <dbReference type="ARBA" id="ARBA00001974"/>
    </source>
</evidence>
<evidence type="ECO:0000256" key="12">
    <source>
        <dbReference type="PIRSR" id="PIRSR000171-1"/>
    </source>
</evidence>
<dbReference type="UniPathway" id="UPA00253">
    <property type="reaction ID" value="UER00326"/>
</dbReference>
<dbReference type="STRING" id="1236976.JCM16418_4792"/>
<comment type="similarity">
    <text evidence="3 13">Belongs to the FAD-dependent oxidoreductase 2 family. NadB subfamily.</text>
</comment>
<dbReference type="Gene3D" id="3.90.700.10">
    <property type="entry name" value="Succinate dehydrogenase/fumarate reductase flavoprotein, catalytic domain"/>
    <property type="match status" value="1"/>
</dbReference>
<comment type="pathway">
    <text evidence="2 13">Cofactor biosynthesis; NAD(+) biosynthesis; iminoaspartate from L-aspartate (oxidase route): step 1/1.</text>
</comment>
<organism evidence="16 17">
    <name type="scientific">Paenibacillus pini JCM 16418</name>
    <dbReference type="NCBI Taxonomy" id="1236976"/>
    <lineage>
        <taxon>Bacteria</taxon>
        <taxon>Bacillati</taxon>
        <taxon>Bacillota</taxon>
        <taxon>Bacilli</taxon>
        <taxon>Bacillales</taxon>
        <taxon>Paenibacillaceae</taxon>
        <taxon>Paenibacillus</taxon>
    </lineage>
</organism>
<proteinExistence type="inferred from homology"/>
<dbReference type="PRINTS" id="PR00368">
    <property type="entry name" value="FADPNR"/>
</dbReference>
<keyword evidence="17" id="KW-1185">Reference proteome</keyword>
<accession>W7YI83</accession>
<dbReference type="NCBIfam" id="NF005701">
    <property type="entry name" value="PRK07512.1"/>
    <property type="match status" value="1"/>
</dbReference>